<reference evidence="3" key="1">
    <citation type="journal article" date="2019" name="Int. J. Syst. Evol. Microbiol.">
        <title>The Global Catalogue of Microorganisms (GCM) 10K type strain sequencing project: providing services to taxonomists for standard genome sequencing and annotation.</title>
        <authorList>
            <consortium name="The Broad Institute Genomics Platform"/>
            <consortium name="The Broad Institute Genome Sequencing Center for Infectious Disease"/>
            <person name="Wu L."/>
            <person name="Ma J."/>
        </authorList>
    </citation>
    <scope>NUCLEOTIDE SEQUENCE [LARGE SCALE GENOMIC DNA]</scope>
    <source>
        <strain evidence="3">CCUG 49018</strain>
    </source>
</reference>
<proteinExistence type="predicted"/>
<dbReference type="Proteomes" id="UP001597182">
    <property type="component" value="Unassembled WGS sequence"/>
</dbReference>
<evidence type="ECO:0000313" key="2">
    <source>
        <dbReference type="EMBL" id="MFD1233740.1"/>
    </source>
</evidence>
<dbReference type="RefSeq" id="WP_013672349.1">
    <property type="nucleotide sequence ID" value="NZ_BAABKS010000080.1"/>
</dbReference>
<organism evidence="2 3">
    <name type="scientific">Pseudonocardia benzenivorans</name>
    <dbReference type="NCBI Taxonomy" id="228005"/>
    <lineage>
        <taxon>Bacteria</taxon>
        <taxon>Bacillati</taxon>
        <taxon>Actinomycetota</taxon>
        <taxon>Actinomycetes</taxon>
        <taxon>Pseudonocardiales</taxon>
        <taxon>Pseudonocardiaceae</taxon>
        <taxon>Pseudonocardia</taxon>
    </lineage>
</organism>
<dbReference type="Pfam" id="PF12680">
    <property type="entry name" value="SnoaL_2"/>
    <property type="match status" value="1"/>
</dbReference>
<dbReference type="InterPro" id="IPR037401">
    <property type="entry name" value="SnoaL-like"/>
</dbReference>
<protein>
    <submittedName>
        <fullName evidence="2">Nuclear transport factor 2 family protein</fullName>
    </submittedName>
</protein>
<dbReference type="EMBL" id="JBHTMB010000080">
    <property type="protein sequence ID" value="MFD1233740.1"/>
    <property type="molecule type" value="Genomic_DNA"/>
</dbReference>
<dbReference type="PANTHER" id="PTHR41252">
    <property type="entry name" value="BLR2505 PROTEIN"/>
    <property type="match status" value="1"/>
</dbReference>
<dbReference type="SUPFAM" id="SSF54427">
    <property type="entry name" value="NTF2-like"/>
    <property type="match status" value="1"/>
</dbReference>
<sequence>MSDEKVVAALRAAFTGYEKNDFGPMIGLLADDFRFEMSDSLPYGGVFTGRAEFEGWWAHVNAKWQYFRYEAHEIAEAGDTIAVPVRTDALSPDGIRMQNEHMFLFTVHDGQIVFCRLYADTARGRDVMAGREPQRFARSTS</sequence>
<dbReference type="Gene3D" id="3.10.450.50">
    <property type="match status" value="1"/>
</dbReference>
<name>A0ABW3VG87_9PSEU</name>
<accession>A0ABW3VG87</accession>
<dbReference type="PANTHER" id="PTHR41252:SF1">
    <property type="entry name" value="BLR2505 PROTEIN"/>
    <property type="match status" value="1"/>
</dbReference>
<gene>
    <name evidence="2" type="ORF">ACFQ34_10645</name>
</gene>
<evidence type="ECO:0000259" key="1">
    <source>
        <dbReference type="Pfam" id="PF12680"/>
    </source>
</evidence>
<dbReference type="InterPro" id="IPR032710">
    <property type="entry name" value="NTF2-like_dom_sf"/>
</dbReference>
<feature type="domain" description="SnoaL-like" evidence="1">
    <location>
        <begin position="11"/>
        <end position="113"/>
    </location>
</feature>
<evidence type="ECO:0000313" key="3">
    <source>
        <dbReference type="Proteomes" id="UP001597182"/>
    </source>
</evidence>
<comment type="caution">
    <text evidence="2">The sequence shown here is derived from an EMBL/GenBank/DDBJ whole genome shotgun (WGS) entry which is preliminary data.</text>
</comment>
<keyword evidence="3" id="KW-1185">Reference proteome</keyword>